<dbReference type="Pfam" id="PF07883">
    <property type="entry name" value="Cupin_2"/>
    <property type="match status" value="1"/>
</dbReference>
<dbReference type="PANTHER" id="PTHR43698:SF1">
    <property type="entry name" value="BLL4564 PROTEIN"/>
    <property type="match status" value="1"/>
</dbReference>
<keyword evidence="2" id="KW-0732">Signal</keyword>
<evidence type="ECO:0000313" key="5">
    <source>
        <dbReference type="Proteomes" id="UP000217289"/>
    </source>
</evidence>
<dbReference type="Gene3D" id="2.60.120.10">
    <property type="entry name" value="Jelly Rolls"/>
    <property type="match status" value="1"/>
</dbReference>
<dbReference type="InterPro" id="IPR047263">
    <property type="entry name" value="HNL-like_cupin"/>
</dbReference>
<dbReference type="EMBL" id="CP022163">
    <property type="protein sequence ID" value="ATB33323.1"/>
    <property type="molecule type" value="Genomic_DNA"/>
</dbReference>
<accession>A0A250IPZ3</accession>
<feature type="chain" id="PRO_5013372587" evidence="2">
    <location>
        <begin position="27"/>
        <end position="182"/>
    </location>
</feature>
<dbReference type="RefSeq" id="WP_179956339.1">
    <property type="nucleotide sequence ID" value="NZ_CP022163.1"/>
</dbReference>
<dbReference type="Proteomes" id="UP000217289">
    <property type="component" value="Chromosome"/>
</dbReference>
<protein>
    <submittedName>
        <fullName evidence="4">Cupin</fullName>
    </submittedName>
</protein>
<dbReference type="CDD" id="cd02233">
    <property type="entry name" value="cupin_HNL-like"/>
    <property type="match status" value="1"/>
</dbReference>
<proteinExistence type="predicted"/>
<dbReference type="PANTHER" id="PTHR43698">
    <property type="entry name" value="RIBD C-TERMINAL DOMAIN CONTAINING PROTEIN"/>
    <property type="match status" value="1"/>
</dbReference>
<sequence length="182" mass="19019">MKLLATTVISLPLLALAFAQANPAGAASGPDTSPAASRGGTQALHITRNGSRPSAKGPAENFTGSVRVDPLFQANSPSRTAGAYVTFEPGARSAWHTHPLGQTLIVTAGVGRVQAWGGAVQEIRPGDVVWTPPGQKHWHGASPDTAMTHLAIQEQLDGKVVEWMEKVSDVQYGNQPSGKKSP</sequence>
<dbReference type="AlphaFoldDB" id="A0A250IPZ3"/>
<organism evidence="4 5">
    <name type="scientific">Melittangium boletus DSM 14713</name>
    <dbReference type="NCBI Taxonomy" id="1294270"/>
    <lineage>
        <taxon>Bacteria</taxon>
        <taxon>Pseudomonadati</taxon>
        <taxon>Myxococcota</taxon>
        <taxon>Myxococcia</taxon>
        <taxon>Myxococcales</taxon>
        <taxon>Cystobacterineae</taxon>
        <taxon>Archangiaceae</taxon>
        <taxon>Melittangium</taxon>
    </lineage>
</organism>
<dbReference type="SUPFAM" id="SSF51182">
    <property type="entry name" value="RmlC-like cupins"/>
    <property type="match status" value="1"/>
</dbReference>
<dbReference type="KEGG" id="mbd:MEBOL_006815"/>
<reference evidence="4 5" key="1">
    <citation type="submission" date="2017-06" db="EMBL/GenBank/DDBJ databases">
        <authorList>
            <person name="Kim H.J."/>
            <person name="Triplett B.A."/>
        </authorList>
    </citation>
    <scope>NUCLEOTIDE SEQUENCE [LARGE SCALE GENOMIC DNA]</scope>
    <source>
        <strain evidence="4 5">DSM 14713</strain>
    </source>
</reference>
<dbReference type="InterPro" id="IPR014710">
    <property type="entry name" value="RmlC-like_jellyroll"/>
</dbReference>
<dbReference type="InterPro" id="IPR013096">
    <property type="entry name" value="Cupin_2"/>
</dbReference>
<evidence type="ECO:0000256" key="1">
    <source>
        <dbReference type="SAM" id="MobiDB-lite"/>
    </source>
</evidence>
<feature type="signal peptide" evidence="2">
    <location>
        <begin position="1"/>
        <end position="26"/>
    </location>
</feature>
<name>A0A250IPZ3_9BACT</name>
<gene>
    <name evidence="4" type="ORF">MEBOL_006815</name>
</gene>
<feature type="domain" description="Cupin type-2" evidence="3">
    <location>
        <begin position="84"/>
        <end position="148"/>
    </location>
</feature>
<evidence type="ECO:0000256" key="2">
    <source>
        <dbReference type="SAM" id="SignalP"/>
    </source>
</evidence>
<feature type="region of interest" description="Disordered" evidence="1">
    <location>
        <begin position="45"/>
        <end position="64"/>
    </location>
</feature>
<keyword evidence="5" id="KW-1185">Reference proteome</keyword>
<evidence type="ECO:0000313" key="4">
    <source>
        <dbReference type="EMBL" id="ATB33323.1"/>
    </source>
</evidence>
<evidence type="ECO:0000259" key="3">
    <source>
        <dbReference type="Pfam" id="PF07883"/>
    </source>
</evidence>
<dbReference type="InterPro" id="IPR011051">
    <property type="entry name" value="RmlC_Cupin_sf"/>
</dbReference>